<proteinExistence type="predicted"/>
<name>A0ABN6X047_9MICO</name>
<dbReference type="Proteomes" id="UP001321543">
    <property type="component" value="Chromosome"/>
</dbReference>
<protein>
    <recommendedName>
        <fullName evidence="1">Helix-turn-helix domain-containing protein</fullName>
    </recommendedName>
</protein>
<accession>A0ABN6X047</accession>
<dbReference type="EMBL" id="AP027728">
    <property type="protein sequence ID" value="BDZ38068.1"/>
    <property type="molecule type" value="Genomic_DNA"/>
</dbReference>
<dbReference type="InterPro" id="IPR009061">
    <property type="entry name" value="DNA-bd_dom_put_sf"/>
</dbReference>
<feature type="domain" description="Helix-turn-helix" evidence="1">
    <location>
        <begin position="13"/>
        <end position="62"/>
    </location>
</feature>
<sequence>MTMLSADVPVAELLTTAEVARRVGVVRWTVCRAVADGELRPVAKLPGVNGAYLFTEAAVVAWRSPGERLVSL</sequence>
<reference evidence="3" key="1">
    <citation type="journal article" date="2019" name="Int. J. Syst. Evol. Microbiol.">
        <title>The Global Catalogue of Microorganisms (GCM) 10K type strain sequencing project: providing services to taxonomists for standard genome sequencing and annotation.</title>
        <authorList>
            <consortium name="The Broad Institute Genomics Platform"/>
            <consortium name="The Broad Institute Genome Sequencing Center for Infectious Disease"/>
            <person name="Wu L."/>
            <person name="Ma J."/>
        </authorList>
    </citation>
    <scope>NUCLEOTIDE SEQUENCE [LARGE SCALE GENOMIC DNA]</scope>
    <source>
        <strain evidence="3">NBRC 106310</strain>
    </source>
</reference>
<evidence type="ECO:0000259" key="1">
    <source>
        <dbReference type="Pfam" id="PF12728"/>
    </source>
</evidence>
<evidence type="ECO:0000313" key="2">
    <source>
        <dbReference type="EMBL" id="BDZ38068.1"/>
    </source>
</evidence>
<keyword evidence="3" id="KW-1185">Reference proteome</keyword>
<dbReference type="SUPFAM" id="SSF46955">
    <property type="entry name" value="Putative DNA-binding domain"/>
    <property type="match status" value="1"/>
</dbReference>
<dbReference type="InterPro" id="IPR041657">
    <property type="entry name" value="HTH_17"/>
</dbReference>
<organism evidence="2 3">
    <name type="scientific">Microbacterium suwonense</name>
    <dbReference type="NCBI Taxonomy" id="683047"/>
    <lineage>
        <taxon>Bacteria</taxon>
        <taxon>Bacillati</taxon>
        <taxon>Actinomycetota</taxon>
        <taxon>Actinomycetes</taxon>
        <taxon>Micrococcales</taxon>
        <taxon>Microbacteriaceae</taxon>
        <taxon>Microbacterium</taxon>
    </lineage>
</organism>
<gene>
    <name evidence="2" type="ORF">GCM10025863_06820</name>
</gene>
<dbReference type="Pfam" id="PF12728">
    <property type="entry name" value="HTH_17"/>
    <property type="match status" value="1"/>
</dbReference>
<evidence type="ECO:0000313" key="3">
    <source>
        <dbReference type="Proteomes" id="UP001321543"/>
    </source>
</evidence>